<dbReference type="InterPro" id="IPR046672">
    <property type="entry name" value="DUF6542"/>
</dbReference>
<feature type="compositionally biased region" description="Basic and acidic residues" evidence="1">
    <location>
        <begin position="36"/>
        <end position="50"/>
    </location>
</feature>
<comment type="caution">
    <text evidence="4">The sequence shown here is derived from an EMBL/GenBank/DDBJ whole genome shotgun (WGS) entry which is preliminary data.</text>
</comment>
<protein>
    <recommendedName>
        <fullName evidence="3">DUF6542 domain-containing protein</fullName>
    </recommendedName>
</protein>
<feature type="region of interest" description="Disordered" evidence="1">
    <location>
        <begin position="1"/>
        <end position="61"/>
    </location>
</feature>
<dbReference type="RefSeq" id="WP_222974030.1">
    <property type="nucleotide sequence ID" value="NZ_JAINVZ010000002.1"/>
</dbReference>
<gene>
    <name evidence="4" type="ORF">K7472_04405</name>
</gene>
<keyword evidence="2" id="KW-0472">Membrane</keyword>
<feature type="transmembrane region" description="Helical" evidence="2">
    <location>
        <begin position="80"/>
        <end position="103"/>
    </location>
</feature>
<evidence type="ECO:0000256" key="1">
    <source>
        <dbReference type="SAM" id="MobiDB-lite"/>
    </source>
</evidence>
<keyword evidence="2" id="KW-1133">Transmembrane helix</keyword>
<organism evidence="4 5">
    <name type="scientific">Streptantibioticus parmotrematis</name>
    <dbReference type="NCBI Taxonomy" id="2873249"/>
    <lineage>
        <taxon>Bacteria</taxon>
        <taxon>Bacillati</taxon>
        <taxon>Actinomycetota</taxon>
        <taxon>Actinomycetes</taxon>
        <taxon>Kitasatosporales</taxon>
        <taxon>Streptomycetaceae</taxon>
        <taxon>Streptantibioticus</taxon>
    </lineage>
</organism>
<reference evidence="4 5" key="1">
    <citation type="submission" date="2021-08" db="EMBL/GenBank/DDBJ databases">
        <title>Streptomyces sp. PTM05 isolated from lichen.</title>
        <authorList>
            <person name="Somphong A."/>
            <person name="Phongsopitanun W."/>
            <person name="Tanasupawat S."/>
        </authorList>
    </citation>
    <scope>NUCLEOTIDE SEQUENCE [LARGE SCALE GENOMIC DNA]</scope>
    <source>
        <strain evidence="4 5">Ptm05</strain>
    </source>
</reference>
<keyword evidence="5" id="KW-1185">Reference proteome</keyword>
<evidence type="ECO:0000259" key="3">
    <source>
        <dbReference type="Pfam" id="PF20177"/>
    </source>
</evidence>
<evidence type="ECO:0000313" key="5">
    <source>
        <dbReference type="Proteomes" id="UP001198565"/>
    </source>
</evidence>
<name>A0ABS7QMU8_9ACTN</name>
<sequence>MDQPRTRTPNPSGTSGAPRSATADARPRLPRPTAPRSDRTRRSPRADAPHAGRARRAPAARGAVGLGERLGRLARPDAKLTGFGAGVVIGVLTLLGGGLNVLFADQPGAFFGVVFVLASVAGALWVRRADLAAAPVSAPIAFAVALVITGDDGGGGLLAHAAATVAGLAERTGWLYTGTLLSAAVAAARHFGERPTEGAAARRARRRERP</sequence>
<dbReference type="Pfam" id="PF20177">
    <property type="entry name" value="DUF6542"/>
    <property type="match status" value="1"/>
</dbReference>
<feature type="domain" description="DUF6542" evidence="3">
    <location>
        <begin position="80"/>
        <end position="193"/>
    </location>
</feature>
<proteinExistence type="predicted"/>
<dbReference type="EMBL" id="JAINVZ010000002">
    <property type="protein sequence ID" value="MBY8884086.1"/>
    <property type="molecule type" value="Genomic_DNA"/>
</dbReference>
<feature type="transmembrane region" description="Helical" evidence="2">
    <location>
        <begin position="109"/>
        <end position="126"/>
    </location>
</feature>
<evidence type="ECO:0000256" key="2">
    <source>
        <dbReference type="SAM" id="Phobius"/>
    </source>
</evidence>
<feature type="compositionally biased region" description="Polar residues" evidence="1">
    <location>
        <begin position="1"/>
        <end position="17"/>
    </location>
</feature>
<keyword evidence="2" id="KW-0812">Transmembrane</keyword>
<accession>A0ABS7QMU8</accession>
<evidence type="ECO:0000313" key="4">
    <source>
        <dbReference type="EMBL" id="MBY8884086.1"/>
    </source>
</evidence>
<dbReference type="Proteomes" id="UP001198565">
    <property type="component" value="Unassembled WGS sequence"/>
</dbReference>